<sequence>MKKNGDLKLSKEYIQVLFIDKNGDGKAAKAEAARIEKILKKRTFPGVESLEIENSGKTGALSGAAIFGIIFAIIFASFAGFFVFTRKDSLFMSRGGDFSNPVHSEGDVDLSEMGANGCQTSKAPPAAPKTGKKRAPAPPPASAETVIALETEQFKEVDSKFGTSAEGVINVNYEELDENKDLGEQQVENKNEVSSLSDLKVEG</sequence>
<gene>
    <name evidence="3" type="ORF">GSOID_T00011189001</name>
</gene>
<name>E4XI36_OIKDI</name>
<evidence type="ECO:0000313" key="3">
    <source>
        <dbReference type="EMBL" id="CBY10252.1"/>
    </source>
</evidence>
<keyword evidence="4" id="KW-1185">Reference proteome</keyword>
<feature type="region of interest" description="Disordered" evidence="1">
    <location>
        <begin position="179"/>
        <end position="203"/>
    </location>
</feature>
<keyword evidence="2" id="KW-0472">Membrane</keyword>
<evidence type="ECO:0000313" key="4">
    <source>
        <dbReference type="Proteomes" id="UP000001307"/>
    </source>
</evidence>
<feature type="region of interest" description="Disordered" evidence="1">
    <location>
        <begin position="114"/>
        <end position="144"/>
    </location>
</feature>
<keyword evidence="2" id="KW-0812">Transmembrane</keyword>
<dbReference type="AlphaFoldDB" id="E4XI36"/>
<protein>
    <submittedName>
        <fullName evidence="3">Uncharacterized protein</fullName>
    </submittedName>
</protein>
<feature type="transmembrane region" description="Helical" evidence="2">
    <location>
        <begin position="60"/>
        <end position="84"/>
    </location>
</feature>
<proteinExistence type="predicted"/>
<dbReference type="Proteomes" id="UP000001307">
    <property type="component" value="Unassembled WGS sequence"/>
</dbReference>
<keyword evidence="2" id="KW-1133">Transmembrane helix</keyword>
<evidence type="ECO:0000256" key="1">
    <source>
        <dbReference type="SAM" id="MobiDB-lite"/>
    </source>
</evidence>
<dbReference type="InParanoid" id="E4XI36"/>
<evidence type="ECO:0000256" key="2">
    <source>
        <dbReference type="SAM" id="Phobius"/>
    </source>
</evidence>
<accession>E4XI36</accession>
<feature type="compositionally biased region" description="Basic and acidic residues" evidence="1">
    <location>
        <begin position="179"/>
        <end position="191"/>
    </location>
</feature>
<dbReference type="EMBL" id="FN653053">
    <property type="protein sequence ID" value="CBY10252.1"/>
    <property type="molecule type" value="Genomic_DNA"/>
</dbReference>
<organism evidence="3">
    <name type="scientific">Oikopleura dioica</name>
    <name type="common">Tunicate</name>
    <dbReference type="NCBI Taxonomy" id="34765"/>
    <lineage>
        <taxon>Eukaryota</taxon>
        <taxon>Metazoa</taxon>
        <taxon>Chordata</taxon>
        <taxon>Tunicata</taxon>
        <taxon>Appendicularia</taxon>
        <taxon>Copelata</taxon>
        <taxon>Oikopleuridae</taxon>
        <taxon>Oikopleura</taxon>
    </lineage>
</organism>
<reference evidence="3" key="1">
    <citation type="journal article" date="2010" name="Science">
        <title>Plasticity of animal genome architecture unmasked by rapid evolution of a pelagic tunicate.</title>
        <authorList>
            <person name="Denoeud F."/>
            <person name="Henriet S."/>
            <person name="Mungpakdee S."/>
            <person name="Aury J.M."/>
            <person name="Da Silva C."/>
            <person name="Brinkmann H."/>
            <person name="Mikhaleva J."/>
            <person name="Olsen L.C."/>
            <person name="Jubin C."/>
            <person name="Canestro C."/>
            <person name="Bouquet J.M."/>
            <person name="Danks G."/>
            <person name="Poulain J."/>
            <person name="Campsteijn C."/>
            <person name="Adamski M."/>
            <person name="Cross I."/>
            <person name="Yadetie F."/>
            <person name="Muffato M."/>
            <person name="Louis A."/>
            <person name="Butcher S."/>
            <person name="Tsagkogeorga G."/>
            <person name="Konrad A."/>
            <person name="Singh S."/>
            <person name="Jensen M.F."/>
            <person name="Cong E.H."/>
            <person name="Eikeseth-Otteraa H."/>
            <person name="Noel B."/>
            <person name="Anthouard V."/>
            <person name="Porcel B.M."/>
            <person name="Kachouri-Lafond R."/>
            <person name="Nishino A."/>
            <person name="Ugolini M."/>
            <person name="Chourrout P."/>
            <person name="Nishida H."/>
            <person name="Aasland R."/>
            <person name="Huzurbazar S."/>
            <person name="Westhof E."/>
            <person name="Delsuc F."/>
            <person name="Lehrach H."/>
            <person name="Reinhardt R."/>
            <person name="Weissenbach J."/>
            <person name="Roy S.W."/>
            <person name="Artiguenave F."/>
            <person name="Postlethwait J.H."/>
            <person name="Manak J.R."/>
            <person name="Thompson E.M."/>
            <person name="Jaillon O."/>
            <person name="Du Pasquier L."/>
            <person name="Boudinot P."/>
            <person name="Liberles D.A."/>
            <person name="Volff J.N."/>
            <person name="Philippe H."/>
            <person name="Lenhard B."/>
            <person name="Roest Crollius H."/>
            <person name="Wincker P."/>
            <person name="Chourrout D."/>
        </authorList>
    </citation>
    <scope>NUCLEOTIDE SEQUENCE [LARGE SCALE GENOMIC DNA]</scope>
</reference>